<gene>
    <name evidence="1" type="ORF">CLV40_101515</name>
</gene>
<protein>
    <submittedName>
        <fullName evidence="1">Uncharacterized protein</fullName>
    </submittedName>
</protein>
<dbReference type="Proteomes" id="UP000239203">
    <property type="component" value="Unassembled WGS sequence"/>
</dbReference>
<proteinExistence type="predicted"/>
<dbReference type="AlphaFoldDB" id="A0A2S6H1N5"/>
<sequence length="158" mass="17006">MAGALPGCVAATIWVLAVTVEFRGVALNGLNIPVLRLESCRRSNAEADAALGFKAPANAFGTNGILVCSDGLLCLFEHVNGGGRRLLFSDEYWHNLSTWTFDEQTSSWFTMQDGPPLCTSAADPGDLQDWQYYSITLSACSGQNSMGAWNDRATKVHG</sequence>
<comment type="caution">
    <text evidence="1">The sequence shown here is derived from an EMBL/GenBank/DDBJ whole genome shotgun (WGS) entry which is preliminary data.</text>
</comment>
<keyword evidence="2" id="KW-1185">Reference proteome</keyword>
<organism evidence="1 2">
    <name type="scientific">Actinokineospora auranticolor</name>
    <dbReference type="NCBI Taxonomy" id="155976"/>
    <lineage>
        <taxon>Bacteria</taxon>
        <taxon>Bacillati</taxon>
        <taxon>Actinomycetota</taxon>
        <taxon>Actinomycetes</taxon>
        <taxon>Pseudonocardiales</taxon>
        <taxon>Pseudonocardiaceae</taxon>
        <taxon>Actinokineospora</taxon>
    </lineage>
</organism>
<dbReference type="EMBL" id="PTIX01000001">
    <property type="protein sequence ID" value="PPK71326.1"/>
    <property type="molecule type" value="Genomic_DNA"/>
</dbReference>
<reference evidence="1 2" key="1">
    <citation type="submission" date="2018-02" db="EMBL/GenBank/DDBJ databases">
        <title>Genomic Encyclopedia of Archaeal and Bacterial Type Strains, Phase II (KMG-II): from individual species to whole genera.</title>
        <authorList>
            <person name="Goeker M."/>
        </authorList>
    </citation>
    <scope>NUCLEOTIDE SEQUENCE [LARGE SCALE GENOMIC DNA]</scope>
    <source>
        <strain evidence="1 2">YU 961-1</strain>
    </source>
</reference>
<accession>A0A2S6H1N5</accession>
<evidence type="ECO:0000313" key="2">
    <source>
        <dbReference type="Proteomes" id="UP000239203"/>
    </source>
</evidence>
<evidence type="ECO:0000313" key="1">
    <source>
        <dbReference type="EMBL" id="PPK71326.1"/>
    </source>
</evidence>
<name>A0A2S6H1N5_9PSEU</name>